<dbReference type="EMBL" id="CAMKVN010001472">
    <property type="protein sequence ID" value="CAI2176202.1"/>
    <property type="molecule type" value="Genomic_DNA"/>
</dbReference>
<feature type="compositionally biased region" description="Polar residues" evidence="1">
    <location>
        <begin position="89"/>
        <end position="99"/>
    </location>
</feature>
<feature type="region of interest" description="Disordered" evidence="1">
    <location>
        <begin position="1"/>
        <end position="177"/>
    </location>
</feature>
<evidence type="ECO:0000313" key="3">
    <source>
        <dbReference type="Proteomes" id="UP001153678"/>
    </source>
</evidence>
<evidence type="ECO:0000256" key="1">
    <source>
        <dbReference type="SAM" id="MobiDB-lite"/>
    </source>
</evidence>
<feature type="compositionally biased region" description="Low complexity" evidence="1">
    <location>
        <begin position="107"/>
        <end position="124"/>
    </location>
</feature>
<dbReference type="Proteomes" id="UP001153678">
    <property type="component" value="Unassembled WGS sequence"/>
</dbReference>
<feature type="compositionally biased region" description="Polar residues" evidence="1">
    <location>
        <begin position="478"/>
        <end position="489"/>
    </location>
</feature>
<feature type="compositionally biased region" description="Polar residues" evidence="1">
    <location>
        <begin position="354"/>
        <end position="368"/>
    </location>
</feature>
<feature type="region of interest" description="Disordered" evidence="1">
    <location>
        <begin position="336"/>
        <end position="430"/>
    </location>
</feature>
<feature type="region of interest" description="Disordered" evidence="1">
    <location>
        <begin position="541"/>
        <end position="602"/>
    </location>
</feature>
<feature type="compositionally biased region" description="Low complexity" evidence="1">
    <location>
        <begin position="43"/>
        <end position="58"/>
    </location>
</feature>
<evidence type="ECO:0000313" key="2">
    <source>
        <dbReference type="EMBL" id="CAI2176202.1"/>
    </source>
</evidence>
<accession>A0A9W4SNX6</accession>
<feature type="non-terminal residue" evidence="2">
    <location>
        <position position="1"/>
    </location>
</feature>
<dbReference type="OrthoDB" id="10428348at2759"/>
<reference evidence="2" key="1">
    <citation type="submission" date="2022-08" db="EMBL/GenBank/DDBJ databases">
        <authorList>
            <person name="Kallberg Y."/>
            <person name="Tangrot J."/>
            <person name="Rosling A."/>
        </authorList>
    </citation>
    <scope>NUCLEOTIDE SEQUENCE</scope>
    <source>
        <strain evidence="2">Wild A</strain>
    </source>
</reference>
<feature type="compositionally biased region" description="Polar residues" evidence="1">
    <location>
        <begin position="380"/>
        <end position="395"/>
    </location>
</feature>
<dbReference type="AlphaFoldDB" id="A0A9W4SNX6"/>
<feature type="compositionally biased region" description="Polar residues" evidence="1">
    <location>
        <begin position="59"/>
        <end position="81"/>
    </location>
</feature>
<organism evidence="2 3">
    <name type="scientific">Funneliformis geosporum</name>
    <dbReference type="NCBI Taxonomy" id="1117311"/>
    <lineage>
        <taxon>Eukaryota</taxon>
        <taxon>Fungi</taxon>
        <taxon>Fungi incertae sedis</taxon>
        <taxon>Mucoromycota</taxon>
        <taxon>Glomeromycotina</taxon>
        <taxon>Glomeromycetes</taxon>
        <taxon>Glomerales</taxon>
        <taxon>Glomeraceae</taxon>
        <taxon>Funneliformis</taxon>
    </lineage>
</organism>
<name>A0A9W4SNX6_9GLOM</name>
<feature type="compositionally biased region" description="Polar residues" evidence="1">
    <location>
        <begin position="1"/>
        <end position="27"/>
    </location>
</feature>
<feature type="compositionally biased region" description="Low complexity" evidence="1">
    <location>
        <begin position="452"/>
        <end position="464"/>
    </location>
</feature>
<gene>
    <name evidence="2" type="ORF">FWILDA_LOCUS7470</name>
</gene>
<feature type="compositionally biased region" description="Polar residues" evidence="1">
    <location>
        <begin position="560"/>
        <end position="575"/>
    </location>
</feature>
<feature type="compositionally biased region" description="Polar residues" evidence="1">
    <location>
        <begin position="409"/>
        <end position="430"/>
    </location>
</feature>
<comment type="caution">
    <text evidence="2">The sequence shown here is derived from an EMBL/GenBank/DDBJ whole genome shotgun (WGS) entry which is preliminary data.</text>
</comment>
<feature type="compositionally biased region" description="Polar residues" evidence="1">
    <location>
        <begin position="152"/>
        <end position="167"/>
    </location>
</feature>
<feature type="region of interest" description="Disordered" evidence="1">
    <location>
        <begin position="452"/>
        <end position="496"/>
    </location>
</feature>
<keyword evidence="3" id="KW-1185">Reference proteome</keyword>
<sequence>NKENTEYNPQQGYNYSHQQEISDNNYQVFEAAAGGQHETQNEYYQQQQQRPPYSQYQQGGNSHSQQQLTYQQVNSHQNQASIPHGYQGSPHQNNISDPQYNHDQRSPHQYASSSPQQQQQMNSSRTASVPQTQEHTTYSPEPNVYSIGPLNGNVNNPDGGMNNSQIIGQREDQSGPINSSQGVPIIVDQDVKGVQGSDGNLQQQGGNNEFTRQIYYSSEPTTAYITKAAIKSDGMEYEQYPQDAYTAEKLETSDGGVGDTYNRYDSYNNDMPLTSKNEKNNKGDTPIAQYNNNNYAFASSSQFIVEPINVNKNSFPPSIISNRGTPNPNPIIHFKDQSSRATSITSSNSRQKNDLQSPSLPLTVTANQHLPPPEVPSGSHPKQSVTSLSNPQSYYNIPPSPLISPLPTQVANTQESVQGTNSKVTNSQIDSQIPSQVVNISAQMNPQKVNQIESQMNSSQISSSDYYTQPIPSHASRGYSQSTPSQYSHDYSKEESGAHEIVFPQDDVVAQHEIVTSSQQRQHNGRVASVAGSDGGFYNSRVSLNGNLDKTLPPPPPPSSIVSTRYQSQHGSEASNYGVEARPHGRESRNHGSETNYGSEKNYGSEINYGNYGVEFRQHGREMNDYEANRLPGGGQTNENPTLIRSFSQIKSLEQIWGMPTFVEDQDIFD</sequence>
<feature type="compositionally biased region" description="Polar residues" evidence="1">
    <location>
        <begin position="125"/>
        <end position="140"/>
    </location>
</feature>
<protein>
    <submittedName>
        <fullName evidence="2">18958_t:CDS:1</fullName>
    </submittedName>
</protein>
<feature type="compositionally biased region" description="Low complexity" evidence="1">
    <location>
        <begin position="339"/>
        <end position="350"/>
    </location>
</feature>
<proteinExistence type="predicted"/>
<feature type="compositionally biased region" description="Basic and acidic residues" evidence="1">
    <location>
        <begin position="581"/>
        <end position="592"/>
    </location>
</feature>